<sequence length="184" mass="21253">MFDDDCDEEEMEHIGLDEARSIMFCGCNSYDRLPTLIDISSQMNPEEWFSVLGEFWEVCDNTSYYLPDLCSQTPFLQLVRNPLAWRDHMMTTNERVALADLPECVTIYRGCYIHNMDGLSWSLDQQIAAGFPGMTHNRSKGPPLLIKATITRDQILAFKDGRREAKIIAWLPTIEAVDRLKKRR</sequence>
<gene>
    <name evidence="1" type="ORF">RLDS_20610</name>
</gene>
<dbReference type="AlphaFoldDB" id="T0HGL5"/>
<accession>T0HGL5</accession>
<proteinExistence type="predicted"/>
<organism evidence="1 2">
    <name type="scientific">Sphingobium lactosutens DS20</name>
    <dbReference type="NCBI Taxonomy" id="1331060"/>
    <lineage>
        <taxon>Bacteria</taxon>
        <taxon>Pseudomonadati</taxon>
        <taxon>Pseudomonadota</taxon>
        <taxon>Alphaproteobacteria</taxon>
        <taxon>Sphingomonadales</taxon>
        <taxon>Sphingomonadaceae</taxon>
        <taxon>Sphingobium</taxon>
    </lineage>
</organism>
<evidence type="ECO:0000313" key="2">
    <source>
        <dbReference type="Proteomes" id="UP000015531"/>
    </source>
</evidence>
<dbReference type="OrthoDB" id="5185616at2"/>
<reference evidence="1 2" key="1">
    <citation type="journal article" date="2013" name="Genome Announc.">
        <title>Draft Genome Sequence of Sphingobium lactosutens Strain DS20T, Isolated from a Hexachlorocyclohexane Dumpsite.</title>
        <authorList>
            <person name="Kumar R."/>
            <person name="Dwivedi V."/>
            <person name="Negi V."/>
            <person name="Khurana J.P."/>
            <person name="Lal R."/>
        </authorList>
    </citation>
    <scope>NUCLEOTIDE SEQUENCE [LARGE SCALE GENOMIC DNA]</scope>
    <source>
        <strain evidence="1 2">DS20</strain>
    </source>
</reference>
<dbReference type="PATRIC" id="fig|1331060.3.peg.3982"/>
<keyword evidence="2" id="KW-1185">Reference proteome</keyword>
<dbReference type="EMBL" id="ATDP01000104">
    <property type="protein sequence ID" value="EQB12157.1"/>
    <property type="molecule type" value="Genomic_DNA"/>
</dbReference>
<dbReference type="RefSeq" id="WP_021227609.1">
    <property type="nucleotide sequence ID" value="NZ_ATDP01000104.1"/>
</dbReference>
<comment type="caution">
    <text evidence="1">The sequence shown here is derived from an EMBL/GenBank/DDBJ whole genome shotgun (WGS) entry which is preliminary data.</text>
</comment>
<dbReference type="Proteomes" id="UP000015531">
    <property type="component" value="Unassembled WGS sequence"/>
</dbReference>
<name>T0HGL5_9SPHN</name>
<evidence type="ECO:0000313" key="1">
    <source>
        <dbReference type="EMBL" id="EQB12157.1"/>
    </source>
</evidence>
<protein>
    <submittedName>
        <fullName evidence="1">Uncharacterized protein</fullName>
    </submittedName>
</protein>